<accession>A0A1C4VD59</accession>
<feature type="active site" description="Proton acceptor" evidence="2">
    <location>
        <position position="62"/>
    </location>
</feature>
<dbReference type="UniPathway" id="UPA00124"/>
<dbReference type="GO" id="GO:0008830">
    <property type="term" value="F:dTDP-4-dehydrorhamnose 3,5-epimerase activity"/>
    <property type="evidence" value="ECO:0007669"/>
    <property type="project" value="UniProtKB-UniRule"/>
</dbReference>
<keyword evidence="6" id="KW-1185">Reference proteome</keyword>
<reference evidence="6" key="1">
    <citation type="submission" date="2016-06" db="EMBL/GenBank/DDBJ databases">
        <authorList>
            <person name="Varghese N."/>
            <person name="Submissions Spin"/>
        </authorList>
    </citation>
    <scope>NUCLEOTIDE SEQUENCE [LARGE SCALE GENOMIC DNA]</scope>
    <source>
        <strain evidence="6">DSM 44100</strain>
    </source>
</reference>
<sequence length="207" mass="22289">MKIRPLSIEGAWEVTPQQHGDPRGLFMEWYRFDQLAEAVGHPLRLAQANLSISGRGVVRGIHFADVPPGQAKYVTCVRGAVLDVVVDLRTGSPTFGHWEGVRLDDTDRRAVYLAEGLGHGFCALSDDATLSYLCSTTYNPTGEHAVHPLDPELGIEWPAEVPQLSSRDAAAPTFAQARAAGLLPDYASCRAFVAGLGPDGMSYSDGI</sequence>
<dbReference type="InterPro" id="IPR011051">
    <property type="entry name" value="RmlC_Cupin_sf"/>
</dbReference>
<evidence type="ECO:0000256" key="1">
    <source>
        <dbReference type="ARBA" id="ARBA00010154"/>
    </source>
</evidence>
<dbReference type="GO" id="GO:0019305">
    <property type="term" value="P:dTDP-rhamnose biosynthetic process"/>
    <property type="evidence" value="ECO:0007669"/>
    <property type="project" value="UniProtKB-UniRule"/>
</dbReference>
<feature type="site" description="Participates in a stacking interaction with the thymidine ring of dTDP-4-oxo-6-deoxyglucose" evidence="3">
    <location>
        <position position="138"/>
    </location>
</feature>
<comment type="similarity">
    <text evidence="1 4">Belongs to the dTDP-4-dehydrorhamnose 3,5-epimerase family.</text>
</comment>
<comment type="pathway">
    <text evidence="4">Carbohydrate biosynthesis; dTDP-L-rhamnose biosynthesis.</text>
</comment>
<evidence type="ECO:0000256" key="4">
    <source>
        <dbReference type="RuleBase" id="RU364069"/>
    </source>
</evidence>
<dbReference type="STRING" id="121616.GA0070216_102279"/>
<dbReference type="EMBL" id="FMCU01000002">
    <property type="protein sequence ID" value="SCE81655.1"/>
    <property type="molecule type" value="Genomic_DNA"/>
</dbReference>
<evidence type="ECO:0000256" key="2">
    <source>
        <dbReference type="PIRSR" id="PIRSR600888-1"/>
    </source>
</evidence>
<organism evidence="5 6">
    <name type="scientific">Micromonospora matsumotoense</name>
    <dbReference type="NCBI Taxonomy" id="121616"/>
    <lineage>
        <taxon>Bacteria</taxon>
        <taxon>Bacillati</taxon>
        <taxon>Actinomycetota</taxon>
        <taxon>Actinomycetes</taxon>
        <taxon>Micromonosporales</taxon>
        <taxon>Micromonosporaceae</taxon>
        <taxon>Micromonospora</taxon>
    </lineage>
</organism>
<evidence type="ECO:0000313" key="5">
    <source>
        <dbReference type="EMBL" id="SCE81655.1"/>
    </source>
</evidence>
<dbReference type="SUPFAM" id="SSF51182">
    <property type="entry name" value="RmlC-like cupins"/>
    <property type="match status" value="1"/>
</dbReference>
<evidence type="ECO:0000313" key="6">
    <source>
        <dbReference type="Proteomes" id="UP000198797"/>
    </source>
</evidence>
<name>A0A1C4VD59_9ACTN</name>
<dbReference type="InterPro" id="IPR014710">
    <property type="entry name" value="RmlC-like_jellyroll"/>
</dbReference>
<gene>
    <name evidence="5" type="ORF">GA0070216_102279</name>
</gene>
<protein>
    <recommendedName>
        <fullName evidence="4">dTDP-4-dehydrorhamnose 3,5-epimerase</fullName>
        <ecNumber evidence="4">5.1.3.13</ecNumber>
    </recommendedName>
    <alternativeName>
        <fullName evidence="4">Thymidine diphospho-4-keto-rhamnose 3,5-epimerase</fullName>
    </alternativeName>
</protein>
<keyword evidence="4" id="KW-0413">Isomerase</keyword>
<comment type="catalytic activity">
    <reaction evidence="4">
        <text>dTDP-4-dehydro-6-deoxy-alpha-D-glucose = dTDP-4-dehydro-beta-L-rhamnose</text>
        <dbReference type="Rhea" id="RHEA:16969"/>
        <dbReference type="ChEBI" id="CHEBI:57649"/>
        <dbReference type="ChEBI" id="CHEBI:62830"/>
        <dbReference type="EC" id="5.1.3.13"/>
    </reaction>
</comment>
<dbReference type="PANTHER" id="PTHR21047:SF2">
    <property type="entry name" value="THYMIDINE DIPHOSPHO-4-KETO-RHAMNOSE 3,5-EPIMERASE"/>
    <property type="match status" value="1"/>
</dbReference>
<dbReference type="AlphaFoldDB" id="A0A1C4VD59"/>
<dbReference type="OrthoDB" id="9800680at2"/>
<dbReference type="RefSeq" id="WP_091239721.1">
    <property type="nucleotide sequence ID" value="NZ_FMCU01000002.1"/>
</dbReference>
<dbReference type="GO" id="GO:0000271">
    <property type="term" value="P:polysaccharide biosynthetic process"/>
    <property type="evidence" value="ECO:0007669"/>
    <property type="project" value="TreeGrafter"/>
</dbReference>
<dbReference type="PANTHER" id="PTHR21047">
    <property type="entry name" value="DTDP-6-DEOXY-D-GLUCOSE-3,5 EPIMERASE"/>
    <property type="match status" value="1"/>
</dbReference>
<comment type="function">
    <text evidence="4">Catalyzes the epimerization of the C3' and C5'positions of dTDP-6-deoxy-D-xylo-4-hexulose, forming dTDP-6-deoxy-L-lyxo-4-hexulose.</text>
</comment>
<dbReference type="NCBIfam" id="TIGR01221">
    <property type="entry name" value="rmlC"/>
    <property type="match status" value="1"/>
</dbReference>
<dbReference type="CDD" id="cd00438">
    <property type="entry name" value="cupin_RmlC"/>
    <property type="match status" value="1"/>
</dbReference>
<dbReference type="GO" id="GO:0005829">
    <property type="term" value="C:cytosol"/>
    <property type="evidence" value="ECO:0007669"/>
    <property type="project" value="TreeGrafter"/>
</dbReference>
<comment type="subunit">
    <text evidence="4">Homodimer.</text>
</comment>
<dbReference type="InterPro" id="IPR000888">
    <property type="entry name" value="RmlC-like"/>
</dbReference>
<proteinExistence type="inferred from homology"/>
<evidence type="ECO:0000256" key="3">
    <source>
        <dbReference type="PIRSR" id="PIRSR600888-3"/>
    </source>
</evidence>
<dbReference type="Proteomes" id="UP000198797">
    <property type="component" value="Unassembled WGS sequence"/>
</dbReference>
<feature type="active site" description="Proton donor" evidence="2">
    <location>
        <position position="132"/>
    </location>
</feature>
<dbReference type="Gene3D" id="2.60.120.10">
    <property type="entry name" value="Jelly Rolls"/>
    <property type="match status" value="1"/>
</dbReference>
<dbReference type="Pfam" id="PF00908">
    <property type="entry name" value="dTDP_sugar_isom"/>
    <property type="match status" value="1"/>
</dbReference>
<dbReference type="EC" id="5.1.3.13" evidence="4"/>